<protein>
    <submittedName>
        <fullName evidence="2">Uncharacterized protein</fullName>
    </submittedName>
</protein>
<dbReference type="EMBL" id="JANPWB010000015">
    <property type="protein sequence ID" value="KAJ1088276.1"/>
    <property type="molecule type" value="Genomic_DNA"/>
</dbReference>
<sequence>MYMYIGRRSRLTLRNAFLKRRLRLRERGTSNPTEKHALKFAAASNRGGNGRTGNRSSPGKFVRKAPTFERKCEALAGSRRREWVHSSGVISLYGPRRRLVPVLGISWLLRKAHLQ</sequence>
<feature type="compositionally biased region" description="Low complexity" evidence="1">
    <location>
        <begin position="41"/>
        <end position="57"/>
    </location>
</feature>
<evidence type="ECO:0000313" key="3">
    <source>
        <dbReference type="Proteomes" id="UP001066276"/>
    </source>
</evidence>
<organism evidence="2 3">
    <name type="scientific">Pleurodeles waltl</name>
    <name type="common">Iberian ribbed newt</name>
    <dbReference type="NCBI Taxonomy" id="8319"/>
    <lineage>
        <taxon>Eukaryota</taxon>
        <taxon>Metazoa</taxon>
        <taxon>Chordata</taxon>
        <taxon>Craniata</taxon>
        <taxon>Vertebrata</taxon>
        <taxon>Euteleostomi</taxon>
        <taxon>Amphibia</taxon>
        <taxon>Batrachia</taxon>
        <taxon>Caudata</taxon>
        <taxon>Salamandroidea</taxon>
        <taxon>Salamandridae</taxon>
        <taxon>Pleurodelinae</taxon>
        <taxon>Pleurodeles</taxon>
    </lineage>
</organism>
<comment type="caution">
    <text evidence="2">The sequence shown here is derived from an EMBL/GenBank/DDBJ whole genome shotgun (WGS) entry which is preliminary data.</text>
</comment>
<proteinExistence type="predicted"/>
<evidence type="ECO:0000313" key="2">
    <source>
        <dbReference type="EMBL" id="KAJ1088276.1"/>
    </source>
</evidence>
<accession>A0AAV7L9G8</accession>
<name>A0AAV7L9G8_PLEWA</name>
<dbReference type="Proteomes" id="UP001066276">
    <property type="component" value="Chromosome 11"/>
</dbReference>
<reference evidence="2" key="1">
    <citation type="journal article" date="2022" name="bioRxiv">
        <title>Sequencing and chromosome-scale assembly of the giantPleurodeles waltlgenome.</title>
        <authorList>
            <person name="Brown T."/>
            <person name="Elewa A."/>
            <person name="Iarovenko S."/>
            <person name="Subramanian E."/>
            <person name="Araus A.J."/>
            <person name="Petzold A."/>
            <person name="Susuki M."/>
            <person name="Suzuki K.-i.T."/>
            <person name="Hayashi T."/>
            <person name="Toyoda A."/>
            <person name="Oliveira C."/>
            <person name="Osipova E."/>
            <person name="Leigh N.D."/>
            <person name="Simon A."/>
            <person name="Yun M.H."/>
        </authorList>
    </citation>
    <scope>NUCLEOTIDE SEQUENCE</scope>
    <source>
        <strain evidence="2">20211129_DDA</strain>
        <tissue evidence="2">Liver</tissue>
    </source>
</reference>
<dbReference type="AlphaFoldDB" id="A0AAV7L9G8"/>
<feature type="compositionally biased region" description="Basic and acidic residues" evidence="1">
    <location>
        <begin position="26"/>
        <end position="37"/>
    </location>
</feature>
<gene>
    <name evidence="2" type="ORF">NDU88_001434</name>
</gene>
<keyword evidence="3" id="KW-1185">Reference proteome</keyword>
<feature type="region of interest" description="Disordered" evidence="1">
    <location>
        <begin position="26"/>
        <end position="61"/>
    </location>
</feature>
<evidence type="ECO:0000256" key="1">
    <source>
        <dbReference type="SAM" id="MobiDB-lite"/>
    </source>
</evidence>